<organism evidence="3 4">
    <name type="scientific">Pandoravirus japonicus</name>
    <dbReference type="NCBI Taxonomy" id="2823154"/>
    <lineage>
        <taxon>Viruses</taxon>
        <taxon>Pandoravirus</taxon>
    </lineage>
</organism>
<sequence>MATAIDQRDLPDRAQALGTIEPFCGDGGEREDRFNRALLDARMRPLFVDPHGAPGACSFHLDPSPVCFIRRTAGGPWHATRCDRMPMAACDDQCGNRHEGDACDHSHTDTNAGESTPDGDYEAFCKAACASMRHPAFTLLWRHGSSRRGTLLDGVPHDAALVAHDATFVATVHRACLALVPHAVGDAAVADLVRRAGVEVTRRLATAIMPDDPPPPSTCRYCGGWRKAPLSVLCMRRENAVVVAFCEALARWRTGDAGGGLEQDASVAWAANAVSTQDAMAALLAEERFRCRERARAALHPIDSVRYLYVNDGQFFRSDDGRWLCERRVPGTDGVLRWTPVCRERDADGAPLSEPVPCVFDDARVEHVLTMHAAGAPEGREWATVCFADDMLHHMGARLETSPLATMAIAASLSWSIGPSVLATEMAVCATAAAIASRPGHAQRLAPIAAALSLAQRAIDALYADETTRRLVIEAAIVDGADRAMAATPLHFQMTSADREGDDNKDAKDDAASADGPDRSMRWTGLAWGRAIGVGVATVATVAAAAFVFC</sequence>
<keyword evidence="2" id="KW-0472">Membrane</keyword>
<name>A0A811BR67_9VIRU</name>
<evidence type="ECO:0000256" key="2">
    <source>
        <dbReference type="SAM" id="Phobius"/>
    </source>
</evidence>
<proteinExistence type="predicted"/>
<reference evidence="3" key="1">
    <citation type="submission" date="2021-04" db="EMBL/GenBank/DDBJ databases">
        <title>Draft Genome Sequence of Pandoravirus japonicus, Isolated from the Sabaishi River of Niigata, Japan.</title>
        <authorList>
            <person name="Hosokawa N."/>
            <person name="Takahashi H."/>
            <person name="Aoki K."/>
            <person name="Takemura M."/>
        </authorList>
    </citation>
    <scope>NUCLEOTIDE SEQUENCE</scope>
</reference>
<accession>A0A811BR67</accession>
<feature type="region of interest" description="Disordered" evidence="1">
    <location>
        <begin position="496"/>
        <end position="517"/>
    </location>
</feature>
<keyword evidence="2" id="KW-0812">Transmembrane</keyword>
<evidence type="ECO:0000313" key="3">
    <source>
        <dbReference type="EMBL" id="BCU03312.1"/>
    </source>
</evidence>
<keyword evidence="2" id="KW-1133">Transmembrane helix</keyword>
<evidence type="ECO:0000256" key="1">
    <source>
        <dbReference type="SAM" id="MobiDB-lite"/>
    </source>
</evidence>
<dbReference type="Proteomes" id="UP001253637">
    <property type="component" value="Segment"/>
</dbReference>
<feature type="transmembrane region" description="Helical" evidence="2">
    <location>
        <begin position="527"/>
        <end position="549"/>
    </location>
</feature>
<evidence type="ECO:0000313" key="4">
    <source>
        <dbReference type="Proteomes" id="UP001253637"/>
    </source>
</evidence>
<protein>
    <submittedName>
        <fullName evidence="3">Uncharacterized protein</fullName>
    </submittedName>
</protein>
<feature type="compositionally biased region" description="Basic and acidic residues" evidence="1">
    <location>
        <begin position="497"/>
        <end position="517"/>
    </location>
</feature>
<dbReference type="EMBL" id="LC625835">
    <property type="protein sequence ID" value="BCU03312.1"/>
    <property type="molecule type" value="Genomic_DNA"/>
</dbReference>